<organism evidence="6 7">
    <name type="scientific">Anaerococcus lactolyticus S7-1-13</name>
    <dbReference type="NCBI Taxonomy" id="1284686"/>
    <lineage>
        <taxon>Bacteria</taxon>
        <taxon>Bacillati</taxon>
        <taxon>Bacillota</taxon>
        <taxon>Tissierellia</taxon>
        <taxon>Tissierellales</taxon>
        <taxon>Peptoniphilaceae</taxon>
        <taxon>Anaerococcus</taxon>
    </lineage>
</organism>
<dbReference type="PROSITE" id="PS50042">
    <property type="entry name" value="CNMP_BINDING_3"/>
    <property type="match status" value="1"/>
</dbReference>
<dbReference type="Proteomes" id="UP000029579">
    <property type="component" value="Unassembled WGS sequence"/>
</dbReference>
<evidence type="ECO:0000256" key="3">
    <source>
        <dbReference type="ARBA" id="ARBA00023163"/>
    </source>
</evidence>
<dbReference type="CDD" id="cd00038">
    <property type="entry name" value="CAP_ED"/>
    <property type="match status" value="1"/>
</dbReference>
<keyword evidence="3" id="KW-0804">Transcription</keyword>
<reference evidence="6 7" key="1">
    <citation type="submission" date="2014-07" db="EMBL/GenBank/DDBJ databases">
        <authorList>
            <person name="McCorrison J."/>
            <person name="Sanka R."/>
            <person name="Torralba M."/>
            <person name="Gillis M."/>
            <person name="Haft D.H."/>
            <person name="Methe B."/>
            <person name="Sutton G."/>
            <person name="Nelson K.E."/>
        </authorList>
    </citation>
    <scope>NUCLEOTIDE SEQUENCE [LARGE SCALE GENOMIC DNA]</scope>
    <source>
        <strain evidence="6 7">S7-1-13</strain>
    </source>
</reference>
<name>A0A095Z4D1_9FIRM</name>
<feature type="domain" description="Cyclic nucleotide-binding" evidence="4">
    <location>
        <begin position="8"/>
        <end position="104"/>
    </location>
</feature>
<comment type="caution">
    <text evidence="6">The sequence shown here is derived from an EMBL/GenBank/DDBJ whole genome shotgun (WGS) entry which is preliminary data.</text>
</comment>
<protein>
    <submittedName>
        <fullName evidence="6">Transcriptional regulator</fullName>
    </submittedName>
</protein>
<proteinExistence type="predicted"/>
<evidence type="ECO:0000256" key="2">
    <source>
        <dbReference type="ARBA" id="ARBA00023125"/>
    </source>
</evidence>
<dbReference type="InterPro" id="IPR000595">
    <property type="entry name" value="cNMP-bd_dom"/>
</dbReference>
<dbReference type="SMART" id="SM00100">
    <property type="entry name" value="cNMP"/>
    <property type="match status" value="1"/>
</dbReference>
<dbReference type="eggNOG" id="COG0664">
    <property type="taxonomic scope" value="Bacteria"/>
</dbReference>
<evidence type="ECO:0000256" key="1">
    <source>
        <dbReference type="ARBA" id="ARBA00023015"/>
    </source>
</evidence>
<dbReference type="GO" id="GO:0003677">
    <property type="term" value="F:DNA binding"/>
    <property type="evidence" value="ECO:0007669"/>
    <property type="project" value="UniProtKB-KW"/>
</dbReference>
<dbReference type="PROSITE" id="PS51063">
    <property type="entry name" value="HTH_CRP_2"/>
    <property type="match status" value="1"/>
</dbReference>
<dbReference type="InterPro" id="IPR012318">
    <property type="entry name" value="HTH_CRP"/>
</dbReference>
<dbReference type="SMART" id="SM00419">
    <property type="entry name" value="HTH_CRP"/>
    <property type="match status" value="1"/>
</dbReference>
<evidence type="ECO:0000313" key="6">
    <source>
        <dbReference type="EMBL" id="KGF03294.1"/>
    </source>
</evidence>
<gene>
    <name evidence="6" type="ORF">HMPREF1630_07565</name>
</gene>
<feature type="domain" description="HTH crp-type" evidence="5">
    <location>
        <begin position="144"/>
        <end position="209"/>
    </location>
</feature>
<keyword evidence="1" id="KW-0805">Transcription regulation</keyword>
<dbReference type="Gene3D" id="2.60.120.10">
    <property type="entry name" value="Jelly Rolls"/>
    <property type="match status" value="1"/>
</dbReference>
<dbReference type="RefSeq" id="WP_037328444.1">
    <property type="nucleotide sequence ID" value="NZ_JRMW01000040.1"/>
</dbReference>
<dbReference type="EMBL" id="JRMW01000040">
    <property type="protein sequence ID" value="KGF03294.1"/>
    <property type="molecule type" value="Genomic_DNA"/>
</dbReference>
<sequence>MDLREIKIFKNLIDQDLDLIRSKTEFIEKTYGKSEYIFMAGDKSGDLFYLMEGVLNVYQIDSNGKRFIFQNFTKPTLFGEVYSYLGEPFEFDCECASSCKILIIKDFRKIFEPPCPESFLRSYINFLSHKCLALSKKNQITSQASLRQKICKYLLETENQGKVKLSMKREDLADYLSTTRPSLSRELSKMADEGIIKVGGDFIEILNREGIEF</sequence>
<dbReference type="GO" id="GO:0006355">
    <property type="term" value="P:regulation of DNA-templated transcription"/>
    <property type="evidence" value="ECO:0007669"/>
    <property type="project" value="InterPro"/>
</dbReference>
<evidence type="ECO:0000259" key="5">
    <source>
        <dbReference type="PROSITE" id="PS51063"/>
    </source>
</evidence>
<dbReference type="Pfam" id="PF00027">
    <property type="entry name" value="cNMP_binding"/>
    <property type="match status" value="1"/>
</dbReference>
<dbReference type="OrthoDB" id="3176638at2"/>
<dbReference type="InterPro" id="IPR036390">
    <property type="entry name" value="WH_DNA-bd_sf"/>
</dbReference>
<evidence type="ECO:0000313" key="7">
    <source>
        <dbReference type="Proteomes" id="UP000029579"/>
    </source>
</evidence>
<dbReference type="Pfam" id="PF13545">
    <property type="entry name" value="HTH_Crp_2"/>
    <property type="match status" value="1"/>
</dbReference>
<dbReference type="SUPFAM" id="SSF46785">
    <property type="entry name" value="Winged helix' DNA-binding domain"/>
    <property type="match status" value="1"/>
</dbReference>
<accession>A0A095Z4D1</accession>
<keyword evidence="2" id="KW-0238">DNA-binding</keyword>
<dbReference type="SUPFAM" id="SSF51206">
    <property type="entry name" value="cAMP-binding domain-like"/>
    <property type="match status" value="1"/>
</dbReference>
<dbReference type="InterPro" id="IPR014710">
    <property type="entry name" value="RmlC-like_jellyroll"/>
</dbReference>
<dbReference type="AlphaFoldDB" id="A0A095Z4D1"/>
<dbReference type="InterPro" id="IPR018490">
    <property type="entry name" value="cNMP-bd_dom_sf"/>
</dbReference>
<evidence type="ECO:0000259" key="4">
    <source>
        <dbReference type="PROSITE" id="PS50042"/>
    </source>
</evidence>